<dbReference type="OrthoDB" id="8841220at2759"/>
<keyword evidence="3 6" id="KW-0812">Transmembrane</keyword>
<name>A0A183E647_9BILA</name>
<evidence type="ECO:0000256" key="5">
    <source>
        <dbReference type="ARBA" id="ARBA00023136"/>
    </source>
</evidence>
<dbReference type="AlphaFoldDB" id="A0A183E647"/>
<evidence type="ECO:0000256" key="4">
    <source>
        <dbReference type="ARBA" id="ARBA00022989"/>
    </source>
</evidence>
<feature type="transmembrane region" description="Helical" evidence="6">
    <location>
        <begin position="12"/>
        <end position="33"/>
    </location>
</feature>
<dbReference type="InterPro" id="IPR004307">
    <property type="entry name" value="TspO_MBR"/>
</dbReference>
<dbReference type="Pfam" id="PF03073">
    <property type="entry name" value="TspO_MBR"/>
    <property type="match status" value="1"/>
</dbReference>
<dbReference type="Proteomes" id="UP000271098">
    <property type="component" value="Unassembled WGS sequence"/>
</dbReference>
<reference evidence="7 8" key="2">
    <citation type="submission" date="2018-11" db="EMBL/GenBank/DDBJ databases">
        <authorList>
            <consortium name="Pathogen Informatics"/>
        </authorList>
    </citation>
    <scope>NUCLEOTIDE SEQUENCE [LARGE SCALE GENOMIC DNA]</scope>
</reference>
<dbReference type="Gene3D" id="1.20.1260.100">
    <property type="entry name" value="TspO/MBR protein"/>
    <property type="match status" value="1"/>
</dbReference>
<sequence>MQKPFWAPTNPKIYGMMDILTMLPLGYASYRVFKYGGGFEFNGITAMALGLYGASLVFAFHSMPFIKATSGCTVGPELLPDRMYITPLPRLACQFFLVQNPYTVLSMFNVRQCSTQSFGVSRGVSRFRESLPDGMQHNMVRRLDYMVCKYSPAPRQHQLVHTSSGRLKKLPDYLYSLICEMVILTVGMICSSST</sequence>
<accession>A0A183E647</accession>
<evidence type="ECO:0000313" key="9">
    <source>
        <dbReference type="WBParaSite" id="GPUH_0001646001-mRNA-1"/>
    </source>
</evidence>
<keyword evidence="4 6" id="KW-1133">Transmembrane helix</keyword>
<gene>
    <name evidence="7" type="ORF">GPUH_LOCUS16438</name>
</gene>
<dbReference type="WBParaSite" id="GPUH_0001646001-mRNA-1">
    <property type="protein sequence ID" value="GPUH_0001646001-mRNA-1"/>
    <property type="gene ID" value="GPUH_0001646001"/>
</dbReference>
<proteinExistence type="inferred from homology"/>
<comment type="subcellular location">
    <subcellularLocation>
        <location evidence="1">Membrane</location>
        <topology evidence="1">Multi-pass membrane protein</topology>
    </subcellularLocation>
</comment>
<evidence type="ECO:0000256" key="6">
    <source>
        <dbReference type="SAM" id="Phobius"/>
    </source>
</evidence>
<keyword evidence="5 6" id="KW-0472">Membrane</keyword>
<evidence type="ECO:0000256" key="1">
    <source>
        <dbReference type="ARBA" id="ARBA00004141"/>
    </source>
</evidence>
<evidence type="ECO:0000313" key="7">
    <source>
        <dbReference type="EMBL" id="VDN27896.1"/>
    </source>
</evidence>
<evidence type="ECO:0000313" key="8">
    <source>
        <dbReference type="Proteomes" id="UP000271098"/>
    </source>
</evidence>
<comment type="similarity">
    <text evidence="2">Belongs to the TspO/BZRP family.</text>
</comment>
<evidence type="ECO:0000256" key="2">
    <source>
        <dbReference type="ARBA" id="ARBA00007524"/>
    </source>
</evidence>
<evidence type="ECO:0000256" key="3">
    <source>
        <dbReference type="ARBA" id="ARBA00022692"/>
    </source>
</evidence>
<reference evidence="9" key="1">
    <citation type="submission" date="2016-06" db="UniProtKB">
        <authorList>
            <consortium name="WormBaseParasite"/>
        </authorList>
    </citation>
    <scope>IDENTIFICATION</scope>
</reference>
<protein>
    <submittedName>
        <fullName evidence="9">Aa_trans domain-containing protein</fullName>
    </submittedName>
</protein>
<dbReference type="EMBL" id="UYRT01083756">
    <property type="protein sequence ID" value="VDN27896.1"/>
    <property type="molecule type" value="Genomic_DNA"/>
</dbReference>
<organism evidence="9">
    <name type="scientific">Gongylonema pulchrum</name>
    <dbReference type="NCBI Taxonomy" id="637853"/>
    <lineage>
        <taxon>Eukaryota</taxon>
        <taxon>Metazoa</taxon>
        <taxon>Ecdysozoa</taxon>
        <taxon>Nematoda</taxon>
        <taxon>Chromadorea</taxon>
        <taxon>Rhabditida</taxon>
        <taxon>Spirurina</taxon>
        <taxon>Spiruromorpha</taxon>
        <taxon>Spiruroidea</taxon>
        <taxon>Gongylonematidae</taxon>
        <taxon>Gongylonema</taxon>
    </lineage>
</organism>
<feature type="transmembrane region" description="Helical" evidence="6">
    <location>
        <begin position="39"/>
        <end position="60"/>
    </location>
</feature>
<keyword evidence="8" id="KW-1185">Reference proteome</keyword>
<dbReference type="InterPro" id="IPR038330">
    <property type="entry name" value="TspO/MBR-related_sf"/>
</dbReference>